<organism evidence="8 9">
    <name type="scientific">Marinicella sediminis</name>
    <dbReference type="NCBI Taxonomy" id="1792834"/>
    <lineage>
        <taxon>Bacteria</taxon>
        <taxon>Pseudomonadati</taxon>
        <taxon>Pseudomonadota</taxon>
        <taxon>Gammaproteobacteria</taxon>
        <taxon>Lysobacterales</taxon>
        <taxon>Marinicellaceae</taxon>
        <taxon>Marinicella</taxon>
    </lineage>
</organism>
<proteinExistence type="predicted"/>
<dbReference type="PROSITE" id="PS50893">
    <property type="entry name" value="ABC_TRANSPORTER_2"/>
    <property type="match status" value="1"/>
</dbReference>
<dbReference type="InterPro" id="IPR003593">
    <property type="entry name" value="AAA+_ATPase"/>
</dbReference>
<evidence type="ECO:0000256" key="5">
    <source>
        <dbReference type="ARBA" id="ARBA00022967"/>
    </source>
</evidence>
<keyword evidence="6" id="KW-0472">Membrane</keyword>
<dbReference type="Pfam" id="PF00005">
    <property type="entry name" value="ABC_tran"/>
    <property type="match status" value="1"/>
</dbReference>
<keyword evidence="5" id="KW-1278">Translocase</keyword>
<dbReference type="PANTHER" id="PTHR43499">
    <property type="entry name" value="ABC TRANSPORTER I FAMILY MEMBER 1"/>
    <property type="match status" value="1"/>
</dbReference>
<gene>
    <name evidence="8" type="primary">ccmA</name>
    <name evidence="8" type="ORF">ACFODZ_16740</name>
</gene>
<dbReference type="Gene3D" id="3.40.50.300">
    <property type="entry name" value="P-loop containing nucleotide triphosphate hydrolases"/>
    <property type="match status" value="1"/>
</dbReference>
<keyword evidence="4 8" id="KW-0067">ATP-binding</keyword>
<dbReference type="GO" id="GO:0005524">
    <property type="term" value="F:ATP binding"/>
    <property type="evidence" value="ECO:0007669"/>
    <property type="project" value="UniProtKB-KW"/>
</dbReference>
<evidence type="ECO:0000259" key="7">
    <source>
        <dbReference type="PROSITE" id="PS50893"/>
    </source>
</evidence>
<dbReference type="NCBIfam" id="TIGR01189">
    <property type="entry name" value="ccmA"/>
    <property type="match status" value="1"/>
</dbReference>
<dbReference type="InterPro" id="IPR005895">
    <property type="entry name" value="ABC_transptr_haem_export_CcmA"/>
</dbReference>
<dbReference type="InterPro" id="IPR027417">
    <property type="entry name" value="P-loop_NTPase"/>
</dbReference>
<protein>
    <submittedName>
        <fullName evidence="8">Heme ABC exporter ATP-binding protein CcmA</fullName>
    </submittedName>
</protein>
<evidence type="ECO:0000313" key="9">
    <source>
        <dbReference type="Proteomes" id="UP001595533"/>
    </source>
</evidence>
<feature type="domain" description="ABC transporter" evidence="7">
    <location>
        <begin position="6"/>
        <end position="211"/>
    </location>
</feature>
<dbReference type="InterPro" id="IPR003439">
    <property type="entry name" value="ABC_transporter-like_ATP-bd"/>
</dbReference>
<evidence type="ECO:0000313" key="8">
    <source>
        <dbReference type="EMBL" id="MFC3195904.1"/>
    </source>
</evidence>
<sequence>MTSASLQIKNAQCQRSGELLFAPVSFILQPGQLAVIAGANGSGKTTLLEALAGLSLLRRGEARFAQSAEQHVWLQNSHYLGHKLGNKANLTCLENLQFVASINATSVTQHQLELLLEEAGLAGYEYQFANDLSAGQKKRLALSRLLMLNKTFWLLDEPFVNLDHGGCDWLYAMIERHLKQGGAVLLTAHDQKKIHALADHHITLQPSAAEVSS</sequence>
<evidence type="ECO:0000256" key="1">
    <source>
        <dbReference type="ARBA" id="ARBA00022448"/>
    </source>
</evidence>
<evidence type="ECO:0000256" key="2">
    <source>
        <dbReference type="ARBA" id="ARBA00022741"/>
    </source>
</evidence>
<reference evidence="9" key="1">
    <citation type="journal article" date="2019" name="Int. J. Syst. Evol. Microbiol.">
        <title>The Global Catalogue of Microorganisms (GCM) 10K type strain sequencing project: providing services to taxonomists for standard genome sequencing and annotation.</title>
        <authorList>
            <consortium name="The Broad Institute Genomics Platform"/>
            <consortium name="The Broad Institute Genome Sequencing Center for Infectious Disease"/>
            <person name="Wu L."/>
            <person name="Ma J."/>
        </authorList>
    </citation>
    <scope>NUCLEOTIDE SEQUENCE [LARGE SCALE GENOMIC DNA]</scope>
    <source>
        <strain evidence="9">KCTC 42953</strain>
    </source>
</reference>
<dbReference type="RefSeq" id="WP_157893008.1">
    <property type="nucleotide sequence ID" value="NZ_JBHRTS010000011.1"/>
</dbReference>
<keyword evidence="9" id="KW-1185">Reference proteome</keyword>
<dbReference type="Proteomes" id="UP001595533">
    <property type="component" value="Unassembled WGS sequence"/>
</dbReference>
<name>A0ABV7JCP9_9GAMM</name>
<dbReference type="PROSITE" id="PS00211">
    <property type="entry name" value="ABC_TRANSPORTER_1"/>
    <property type="match status" value="1"/>
</dbReference>
<dbReference type="EMBL" id="JBHRTS010000011">
    <property type="protein sequence ID" value="MFC3195904.1"/>
    <property type="molecule type" value="Genomic_DNA"/>
</dbReference>
<dbReference type="InterPro" id="IPR017871">
    <property type="entry name" value="ABC_transporter-like_CS"/>
</dbReference>
<keyword evidence="1" id="KW-0813">Transport</keyword>
<evidence type="ECO:0000256" key="4">
    <source>
        <dbReference type="ARBA" id="ARBA00022840"/>
    </source>
</evidence>
<dbReference type="SUPFAM" id="SSF52540">
    <property type="entry name" value="P-loop containing nucleoside triphosphate hydrolases"/>
    <property type="match status" value="1"/>
</dbReference>
<dbReference type="PANTHER" id="PTHR43499:SF1">
    <property type="entry name" value="ABC TRANSPORTER I FAMILY MEMBER 1"/>
    <property type="match status" value="1"/>
</dbReference>
<dbReference type="SMART" id="SM00382">
    <property type="entry name" value="AAA"/>
    <property type="match status" value="1"/>
</dbReference>
<comment type="caution">
    <text evidence="8">The sequence shown here is derived from an EMBL/GenBank/DDBJ whole genome shotgun (WGS) entry which is preliminary data.</text>
</comment>
<evidence type="ECO:0000256" key="6">
    <source>
        <dbReference type="ARBA" id="ARBA00023136"/>
    </source>
</evidence>
<keyword evidence="2" id="KW-0547">Nucleotide-binding</keyword>
<evidence type="ECO:0000256" key="3">
    <source>
        <dbReference type="ARBA" id="ARBA00022748"/>
    </source>
</evidence>
<accession>A0ABV7JCP9</accession>
<keyword evidence="3" id="KW-0201">Cytochrome c-type biogenesis</keyword>